<comment type="caution">
    <text evidence="2">The sequence shown here is derived from an EMBL/GenBank/DDBJ whole genome shotgun (WGS) entry which is preliminary data.</text>
</comment>
<dbReference type="GeneID" id="34554298"/>
<feature type="region of interest" description="Disordered" evidence="1">
    <location>
        <begin position="910"/>
        <end position="973"/>
    </location>
</feature>
<organism evidence="2 3">
    <name type="scientific">Colletotrichum orchidophilum</name>
    <dbReference type="NCBI Taxonomy" id="1209926"/>
    <lineage>
        <taxon>Eukaryota</taxon>
        <taxon>Fungi</taxon>
        <taxon>Dikarya</taxon>
        <taxon>Ascomycota</taxon>
        <taxon>Pezizomycotina</taxon>
        <taxon>Sordariomycetes</taxon>
        <taxon>Hypocreomycetidae</taxon>
        <taxon>Glomerellales</taxon>
        <taxon>Glomerellaceae</taxon>
        <taxon>Colletotrichum</taxon>
    </lineage>
</organism>
<reference evidence="2 3" key="1">
    <citation type="submission" date="2016-09" db="EMBL/GenBank/DDBJ databases">
        <authorList>
            <person name="Capua I."/>
            <person name="De Benedictis P."/>
            <person name="Joannis T."/>
            <person name="Lombin L.H."/>
            <person name="Cattoli G."/>
        </authorList>
    </citation>
    <scope>NUCLEOTIDE SEQUENCE [LARGE SCALE GENOMIC DNA]</scope>
    <source>
        <strain evidence="2 3">IMI 309357</strain>
    </source>
</reference>
<dbReference type="EMBL" id="MJBS01000006">
    <property type="protein sequence ID" value="OHF03413.1"/>
    <property type="molecule type" value="Genomic_DNA"/>
</dbReference>
<dbReference type="Proteomes" id="UP000176998">
    <property type="component" value="Unassembled WGS sequence"/>
</dbReference>
<evidence type="ECO:0000313" key="3">
    <source>
        <dbReference type="Proteomes" id="UP000176998"/>
    </source>
</evidence>
<feature type="compositionally biased region" description="Low complexity" evidence="1">
    <location>
        <begin position="104"/>
        <end position="117"/>
    </location>
</feature>
<evidence type="ECO:0008006" key="4">
    <source>
        <dbReference type="Google" id="ProtNLM"/>
    </source>
</evidence>
<keyword evidence="3" id="KW-1185">Reference proteome</keyword>
<protein>
    <recommendedName>
        <fullName evidence="4">BTB domain-containing protein</fullName>
    </recommendedName>
</protein>
<feature type="compositionally biased region" description="Polar residues" evidence="1">
    <location>
        <begin position="198"/>
        <end position="227"/>
    </location>
</feature>
<feature type="compositionally biased region" description="Polar residues" evidence="1">
    <location>
        <begin position="947"/>
        <end position="965"/>
    </location>
</feature>
<dbReference type="RefSeq" id="XP_022480549.1">
    <property type="nucleotide sequence ID" value="XM_022612788.1"/>
</dbReference>
<dbReference type="AlphaFoldDB" id="A0A1G4BQ26"/>
<feature type="region of interest" description="Disordered" evidence="1">
    <location>
        <begin position="167"/>
        <end position="231"/>
    </location>
</feature>
<feature type="region of interest" description="Disordered" evidence="1">
    <location>
        <begin position="1"/>
        <end position="47"/>
    </location>
</feature>
<sequence length="1013" mass="111868">MGRQRSRSDVASTSPKIRRLSNALRKISSISSAKDDRPPTVRETPLLEVPHTKSLPSALLSSSHYPFTALDVTMAMRRSSCRTPLTLREQRHGGDFEFGGEPIEGVSSRGSSSAGAADESDVNLRQIQQLTQRVGSTLSSKDADAAYKEYAKVKDHAALCRTLLRSPTTAPTSSGQGPGQATGTWVEGRGPSRESSLEVPQSPASANTRSSFSGRSLSEMTTSQSLGQHRGPTREVCLSAVREWKRCIESLVEALELSLSETYGNYEPDATPNMVKSLFQDKAFRAAAIQQMRRTSIVKTFSPNPDFFPLYDIRFRNHDRAKQDLVEITRTLQLGESGVTDERPVKELNVSPRGDAVLEFANIGAEALPVLRFRVSSFLLAETSPIFERMFTEHAHIEIHDNEDVADQLAPPPTSYICDDGTEAKLYRMPQLERDREQALTILLRAAHMHNDKIPRDVTFEQFVAIAEVCLRYRCTSPLELFVEHRWLPQWIHKGSEAMPDGWLLISYAFGFRQLFTRMSKTAILNLVDEEELRAMSWPQRIKDKIWGVRGAKMAQVHECCVNVIREYLRPPSSAVEQDRATVPAVPLKGPLQVRNRSPVSSKLPAEASSTATVPALMFTSTPRCPKGSHGCDATNLGWLMLIYGELQLLPTIMNPSVLGHLAGGDQQQQQQHSPPRRSLAQLVNLLRTMASSPLAIHKGGVCDPAPPFRAAINDIYNSVSGLTLHDVSGRAHGWGLSRHRSTQPQAVLHRGLRNFSSGKKPELDAEQGQSNILEWSDALRLLILEKCVDSLDDLRAAAMVNQRFYETFRKNEVVLMRRFVGDQRLRTLMKLTSMDVVAGGEDKVPREEADVMKAEAKAAHGVEDVVSVDEWGRERLAGDGGTRVGNQLDQGQGADETVANVFLAVPSSPAGGGASAFDDNSSSEEEMLSEAEARRILWPPEVTVSPARNSSSSPQRQALGSGSDISAEDGIMREKFRTGDAAFVEEKMLLEGEDKHLRDERDRRVGLMRGDG</sequence>
<feature type="compositionally biased region" description="Polar residues" evidence="1">
    <location>
        <begin position="167"/>
        <end position="183"/>
    </location>
</feature>
<evidence type="ECO:0000313" key="2">
    <source>
        <dbReference type="EMBL" id="OHF03413.1"/>
    </source>
</evidence>
<dbReference type="STRING" id="1209926.A0A1G4BQ26"/>
<proteinExistence type="predicted"/>
<gene>
    <name evidence="2" type="ORF">CORC01_01132</name>
</gene>
<dbReference type="OrthoDB" id="5376710at2759"/>
<accession>A0A1G4BQ26</accession>
<evidence type="ECO:0000256" key="1">
    <source>
        <dbReference type="SAM" id="MobiDB-lite"/>
    </source>
</evidence>
<feature type="region of interest" description="Disordered" evidence="1">
    <location>
        <begin position="92"/>
        <end position="120"/>
    </location>
</feature>
<name>A0A1G4BQ26_9PEZI</name>